<sequence>MNSTNDLIFAMVTMGIAAIAAGVIASTKQVAGKLQQGQSMILALTVVVVGMFTFLFYAAGRMFWARFIEDSAVIVWSNFTPLFAAVSAGLVFRLPKTPLWRRILLFVSLSIAAVLAVLWPFLNIWLRPPLPAGNEVHSGVTMQTAWATCSPAAASTFLRAGGIEVTEGDLIPLCLTDRSGTPTLGLYRGLKLAANANQRDVEAVSMTHEELASNQEWPLLITVQLPASGVENPSYEEDWGWIPGLGHSVVVFGRIADTGHYRIGDPSIGAELWTSVDMQVLWHGDAIRFKGRSR</sequence>
<dbReference type="Gene3D" id="3.90.70.10">
    <property type="entry name" value="Cysteine proteinases"/>
    <property type="match status" value="1"/>
</dbReference>
<feature type="transmembrane region" description="Helical" evidence="1">
    <location>
        <begin position="71"/>
        <end position="92"/>
    </location>
</feature>
<keyword evidence="1" id="KW-0472">Membrane</keyword>
<keyword evidence="3" id="KW-1185">Reference proteome</keyword>
<keyword evidence="1" id="KW-0812">Transmembrane</keyword>
<feature type="transmembrane region" description="Helical" evidence="1">
    <location>
        <begin position="104"/>
        <end position="126"/>
    </location>
</feature>
<comment type="caution">
    <text evidence="2">The sequence shown here is derived from an EMBL/GenBank/DDBJ whole genome shotgun (WGS) entry which is preliminary data.</text>
</comment>
<dbReference type="RefSeq" id="WP_197170692.1">
    <property type="nucleotide sequence ID" value="NZ_SJPY01000001.1"/>
</dbReference>
<feature type="transmembrane region" description="Helical" evidence="1">
    <location>
        <begin position="39"/>
        <end position="59"/>
    </location>
</feature>
<dbReference type="AlphaFoldDB" id="A0A5C6EAU2"/>
<dbReference type="EMBL" id="SJPY01000001">
    <property type="protein sequence ID" value="TWU44851.1"/>
    <property type="molecule type" value="Genomic_DNA"/>
</dbReference>
<keyword evidence="1" id="KW-1133">Transmembrane helix</keyword>
<accession>A0A5C6EAU2</accession>
<dbReference type="Proteomes" id="UP000315471">
    <property type="component" value="Unassembled WGS sequence"/>
</dbReference>
<name>A0A5C6EAU2_9BACT</name>
<feature type="transmembrane region" description="Helical" evidence="1">
    <location>
        <begin position="6"/>
        <end position="27"/>
    </location>
</feature>
<organism evidence="2 3">
    <name type="scientific">Novipirellula aureliae</name>
    <dbReference type="NCBI Taxonomy" id="2527966"/>
    <lineage>
        <taxon>Bacteria</taxon>
        <taxon>Pseudomonadati</taxon>
        <taxon>Planctomycetota</taxon>
        <taxon>Planctomycetia</taxon>
        <taxon>Pirellulales</taxon>
        <taxon>Pirellulaceae</taxon>
        <taxon>Novipirellula</taxon>
    </lineage>
</organism>
<evidence type="ECO:0000256" key="1">
    <source>
        <dbReference type="SAM" id="Phobius"/>
    </source>
</evidence>
<evidence type="ECO:0008006" key="4">
    <source>
        <dbReference type="Google" id="ProtNLM"/>
    </source>
</evidence>
<evidence type="ECO:0000313" key="2">
    <source>
        <dbReference type="EMBL" id="TWU44851.1"/>
    </source>
</evidence>
<proteinExistence type="predicted"/>
<evidence type="ECO:0000313" key="3">
    <source>
        <dbReference type="Proteomes" id="UP000315471"/>
    </source>
</evidence>
<gene>
    <name evidence="2" type="ORF">Q31b_00210</name>
</gene>
<reference evidence="2 3" key="1">
    <citation type="submission" date="2019-02" db="EMBL/GenBank/DDBJ databases">
        <title>Deep-cultivation of Planctomycetes and their phenomic and genomic characterization uncovers novel biology.</title>
        <authorList>
            <person name="Wiegand S."/>
            <person name="Jogler M."/>
            <person name="Boedeker C."/>
            <person name="Pinto D."/>
            <person name="Vollmers J."/>
            <person name="Rivas-Marin E."/>
            <person name="Kohn T."/>
            <person name="Peeters S.H."/>
            <person name="Heuer A."/>
            <person name="Rast P."/>
            <person name="Oberbeckmann S."/>
            <person name="Bunk B."/>
            <person name="Jeske O."/>
            <person name="Meyerdierks A."/>
            <person name="Storesund J.E."/>
            <person name="Kallscheuer N."/>
            <person name="Luecker S."/>
            <person name="Lage O.M."/>
            <person name="Pohl T."/>
            <person name="Merkel B.J."/>
            <person name="Hornburger P."/>
            <person name="Mueller R.-W."/>
            <person name="Bruemmer F."/>
            <person name="Labrenz M."/>
            <person name="Spormann A.M."/>
            <person name="Op Den Camp H."/>
            <person name="Overmann J."/>
            <person name="Amann R."/>
            <person name="Jetten M.S.M."/>
            <person name="Mascher T."/>
            <person name="Medema M.H."/>
            <person name="Devos D.P."/>
            <person name="Kaster A.-K."/>
            <person name="Ovreas L."/>
            <person name="Rohde M."/>
            <person name="Galperin M.Y."/>
            <person name="Jogler C."/>
        </authorList>
    </citation>
    <scope>NUCLEOTIDE SEQUENCE [LARGE SCALE GENOMIC DNA]</scope>
    <source>
        <strain evidence="2 3">Q31b</strain>
    </source>
</reference>
<protein>
    <recommendedName>
        <fullName evidence="4">Peptidase C39 family protein</fullName>
    </recommendedName>
</protein>